<gene>
    <name evidence="2" type="ordered locus">B005_2268</name>
</gene>
<evidence type="ECO:0000313" key="3">
    <source>
        <dbReference type="Proteomes" id="UP000003779"/>
    </source>
</evidence>
<reference evidence="3" key="2">
    <citation type="submission" date="2012-08" db="EMBL/GenBank/DDBJ databases">
        <title>Whole-genome sequence of Nocardiopsis alba strain ATCC BAA-2165 associated with honeybees.</title>
        <authorList>
            <person name="Qiao J."/>
            <person name="Chen L."/>
            <person name="Li Y."/>
            <person name="Wang J."/>
            <person name="Zhang W."/>
            <person name="Chen S."/>
        </authorList>
    </citation>
    <scope>NUCLEOTIDE SEQUENCE [LARGE SCALE GENOMIC DNA]</scope>
    <source>
        <strain evidence="3">ATCC BAA-2165 / BE74</strain>
    </source>
</reference>
<sequence>MVSSVRAARSQGSCRPGRRRATGFSRVYPIGIRDGAVRAFPGRPAGDSVTR</sequence>
<dbReference type="PATRIC" id="fig|1205910.3.peg.2136"/>
<reference evidence="2 3" key="1">
    <citation type="journal article" date="2012" name="J. Bacteriol.">
        <title>Whole-Genome Sequence of Nocardiopsis alba Strain ATCC BAA-2165, Associated with Honeybees.</title>
        <authorList>
            <person name="Qiao J."/>
            <person name="Chen L."/>
            <person name="Li Y."/>
            <person name="Wang J."/>
            <person name="Zhang W."/>
            <person name="Chen S."/>
        </authorList>
    </citation>
    <scope>NUCLEOTIDE SEQUENCE [LARGE SCALE GENOMIC DNA]</scope>
    <source>
        <strain evidence="3">ATCC BAA-2165 / BE74</strain>
    </source>
</reference>
<proteinExistence type="predicted"/>
<dbReference type="EMBL" id="CP003788">
    <property type="protein sequence ID" value="AFR10352.1"/>
    <property type="molecule type" value="Genomic_DNA"/>
</dbReference>
<protein>
    <submittedName>
        <fullName evidence="2">Uncharacterized protein</fullName>
    </submittedName>
</protein>
<dbReference type="AlphaFoldDB" id="J7LI57"/>
<accession>J7LI57</accession>
<evidence type="ECO:0000256" key="1">
    <source>
        <dbReference type="SAM" id="MobiDB-lite"/>
    </source>
</evidence>
<organism evidence="2 3">
    <name type="scientific">Nocardiopsis alba (strain ATCC BAA-2165 / BE74)</name>
    <dbReference type="NCBI Taxonomy" id="1205910"/>
    <lineage>
        <taxon>Bacteria</taxon>
        <taxon>Bacillati</taxon>
        <taxon>Actinomycetota</taxon>
        <taxon>Actinomycetes</taxon>
        <taxon>Streptosporangiales</taxon>
        <taxon>Nocardiopsidaceae</taxon>
        <taxon>Nocardiopsis</taxon>
    </lineage>
</organism>
<feature type="region of interest" description="Disordered" evidence="1">
    <location>
        <begin position="1"/>
        <end position="21"/>
    </location>
</feature>
<name>J7LI57_NOCAA</name>
<evidence type="ECO:0000313" key="2">
    <source>
        <dbReference type="EMBL" id="AFR10352.1"/>
    </source>
</evidence>
<dbReference type="KEGG" id="nal:B005_2268"/>
<dbReference type="STRING" id="1205910.B005_2268"/>
<dbReference type="Proteomes" id="UP000003779">
    <property type="component" value="Chromosome"/>
</dbReference>
<dbReference type="HOGENOM" id="CLU_3101435_0_0_11"/>